<dbReference type="InterPro" id="IPR007867">
    <property type="entry name" value="GMC_OxRtase_C"/>
</dbReference>
<evidence type="ECO:0000259" key="13">
    <source>
        <dbReference type="PROSITE" id="PS00624"/>
    </source>
</evidence>
<keyword evidence="8" id="KW-0560">Oxidoreductase</keyword>
<accession>A0A0U1LR18</accession>
<evidence type="ECO:0000256" key="9">
    <source>
        <dbReference type="ARBA" id="ARBA00049435"/>
    </source>
</evidence>
<dbReference type="PROSITE" id="PS00624">
    <property type="entry name" value="GMC_OXRED_2"/>
    <property type="match status" value="1"/>
</dbReference>
<dbReference type="InterPro" id="IPR000172">
    <property type="entry name" value="GMC_OxRdtase_N"/>
</dbReference>
<keyword evidence="15" id="KW-1185">Reference proteome</keyword>
<dbReference type="SUPFAM" id="SSF51905">
    <property type="entry name" value="FAD/NAD(P)-binding domain"/>
    <property type="match status" value="1"/>
</dbReference>
<dbReference type="GO" id="GO:0046562">
    <property type="term" value="F:beta-D-glucose oxidase activity"/>
    <property type="evidence" value="ECO:0007669"/>
    <property type="project" value="UniProtKB-EC"/>
</dbReference>
<evidence type="ECO:0000256" key="7">
    <source>
        <dbReference type="ARBA" id="ARBA00022827"/>
    </source>
</evidence>
<keyword evidence="12" id="KW-0732">Signal</keyword>
<keyword evidence="11" id="KW-0472">Membrane</keyword>
<evidence type="ECO:0000256" key="3">
    <source>
        <dbReference type="ARBA" id="ARBA00010790"/>
    </source>
</evidence>
<evidence type="ECO:0000313" key="15">
    <source>
        <dbReference type="Proteomes" id="UP000054383"/>
    </source>
</evidence>
<evidence type="ECO:0000256" key="12">
    <source>
        <dbReference type="SAM" id="SignalP"/>
    </source>
</evidence>
<dbReference type="Gene3D" id="4.10.450.10">
    <property type="entry name" value="Glucose Oxidase, domain 2"/>
    <property type="match status" value="1"/>
</dbReference>
<keyword evidence="11" id="KW-1133">Transmembrane helix</keyword>
<evidence type="ECO:0000256" key="10">
    <source>
        <dbReference type="ARBA" id="ARBA00049722"/>
    </source>
</evidence>
<organism evidence="14 15">
    <name type="scientific">Talaromyces islandicus</name>
    <name type="common">Penicillium islandicum</name>
    <dbReference type="NCBI Taxonomy" id="28573"/>
    <lineage>
        <taxon>Eukaryota</taxon>
        <taxon>Fungi</taxon>
        <taxon>Dikarya</taxon>
        <taxon>Ascomycota</taxon>
        <taxon>Pezizomycotina</taxon>
        <taxon>Eurotiomycetes</taxon>
        <taxon>Eurotiomycetidae</taxon>
        <taxon>Eurotiales</taxon>
        <taxon>Trichocomaceae</taxon>
        <taxon>Talaromyces</taxon>
        <taxon>Talaromyces sect. Islandici</taxon>
    </lineage>
</organism>
<feature type="transmembrane region" description="Helical" evidence="11">
    <location>
        <begin position="616"/>
        <end position="637"/>
    </location>
</feature>
<comment type="subcellular location">
    <subcellularLocation>
        <location evidence="2">Secreted</location>
        <location evidence="2">Cell wall</location>
    </subcellularLocation>
</comment>
<keyword evidence="5" id="KW-0134">Cell wall</keyword>
<gene>
    <name evidence="14" type="ORF">PISL3812_01982</name>
</gene>
<keyword evidence="6" id="KW-0285">Flavoprotein</keyword>
<comment type="cofactor">
    <cofactor evidence="1">
        <name>FAD</name>
        <dbReference type="ChEBI" id="CHEBI:57692"/>
    </cofactor>
</comment>
<feature type="signal peptide" evidence="12">
    <location>
        <begin position="1"/>
        <end position="18"/>
    </location>
</feature>
<proteinExistence type="inferred from homology"/>
<feature type="transmembrane region" description="Helical" evidence="11">
    <location>
        <begin position="658"/>
        <end position="680"/>
    </location>
</feature>
<evidence type="ECO:0000256" key="1">
    <source>
        <dbReference type="ARBA" id="ARBA00001974"/>
    </source>
</evidence>
<dbReference type="OrthoDB" id="269227at2759"/>
<feature type="chain" id="PRO_5006711179" description="glucose oxidase" evidence="12">
    <location>
        <begin position="19"/>
        <end position="835"/>
    </location>
</feature>
<comment type="catalytic activity">
    <reaction evidence="9">
        <text>beta-D-glucose + O2 = D-glucono-1,5-lactone + H2O2</text>
        <dbReference type="Rhea" id="RHEA:11428"/>
        <dbReference type="ChEBI" id="CHEBI:15379"/>
        <dbReference type="ChEBI" id="CHEBI:15903"/>
        <dbReference type="ChEBI" id="CHEBI:16217"/>
        <dbReference type="ChEBI" id="CHEBI:16240"/>
        <dbReference type="EC" id="1.1.3.4"/>
    </reaction>
    <physiologicalReaction direction="left-to-right" evidence="9">
        <dbReference type="Rhea" id="RHEA:11429"/>
    </physiologicalReaction>
</comment>
<dbReference type="SUPFAM" id="SSF103473">
    <property type="entry name" value="MFS general substrate transporter"/>
    <property type="match status" value="1"/>
</dbReference>
<dbReference type="InterPro" id="IPR027424">
    <property type="entry name" value="Glucose_Oxidase_domain_2"/>
</dbReference>
<dbReference type="EMBL" id="CVMT01000002">
    <property type="protein sequence ID" value="CRG84786.1"/>
    <property type="molecule type" value="Genomic_DNA"/>
</dbReference>
<name>A0A0U1LR18_TALIS</name>
<dbReference type="InterPro" id="IPR012132">
    <property type="entry name" value="GMC_OxRdtase"/>
</dbReference>
<keyword evidence="7" id="KW-0274">FAD</keyword>
<dbReference type="InterPro" id="IPR036188">
    <property type="entry name" value="FAD/NAD-bd_sf"/>
</dbReference>
<dbReference type="GO" id="GO:0050660">
    <property type="term" value="F:flavin adenine dinucleotide binding"/>
    <property type="evidence" value="ECO:0007669"/>
    <property type="project" value="InterPro"/>
</dbReference>
<dbReference type="Gene3D" id="3.50.50.60">
    <property type="entry name" value="FAD/NAD(P)-binding domain"/>
    <property type="match status" value="1"/>
</dbReference>
<evidence type="ECO:0000313" key="14">
    <source>
        <dbReference type="EMBL" id="CRG84786.1"/>
    </source>
</evidence>
<dbReference type="Pfam" id="PF05199">
    <property type="entry name" value="GMC_oxred_C"/>
    <property type="match status" value="1"/>
</dbReference>
<reference evidence="14 15" key="1">
    <citation type="submission" date="2015-04" db="EMBL/GenBank/DDBJ databases">
        <authorList>
            <person name="Syromyatnikov M.Y."/>
            <person name="Popov V.N."/>
        </authorList>
    </citation>
    <scope>NUCLEOTIDE SEQUENCE [LARGE SCALE GENOMIC DNA]</scope>
    <source>
        <strain evidence="14">WF-38-12</strain>
    </source>
</reference>
<dbReference type="EC" id="1.1.3.4" evidence="10"/>
<evidence type="ECO:0000256" key="6">
    <source>
        <dbReference type="ARBA" id="ARBA00022630"/>
    </source>
</evidence>
<evidence type="ECO:0000256" key="4">
    <source>
        <dbReference type="ARBA" id="ARBA00011738"/>
    </source>
</evidence>
<comment type="similarity">
    <text evidence="3">Belongs to the GMC oxidoreductase family.</text>
</comment>
<feature type="domain" description="Glucose-methanol-choline oxidoreductase N-terminal" evidence="13">
    <location>
        <begin position="297"/>
        <end position="311"/>
    </location>
</feature>
<evidence type="ECO:0000256" key="8">
    <source>
        <dbReference type="ARBA" id="ARBA00023002"/>
    </source>
</evidence>
<keyword evidence="11" id="KW-0812">Transmembrane</keyword>
<feature type="transmembrane region" description="Helical" evidence="11">
    <location>
        <begin position="758"/>
        <end position="779"/>
    </location>
</feature>
<sequence length="835" mass="91005">MVGSGGCFLSLLFTLAAASGPIADGEYDYIIVGGGTSGLTVANRLSENPNVNVIVIEAGASVLNNSNVTDVGGYGLAFGTAIDWQYESVNQIHGGNSSQVLRAGKALSGTSAINGMAYTRAEDVQIDAWQAIGNNGWTWENLLPYYLKAENLAIPAVSEVELGATYNPAYHSETGLLDVAFTKMVNSTLLSLLNGTFQSLGVPWSEDVNGGKMRGLSVYPSTVNYQEYVREDAARAYYWPYASRGNLHVLLNTFVNHIELDRTASKNNVTASGVQVTYQNGTVGTIKAKREVILSAGSLKSPGILELSGIGNRRVLEKYNVTVLVDLPTVGENLQDQVNTGLAGATAHKVTGHTAVVYANVQDIFGNETEAISTLVRKSLKDYASDTAKANGGVMSADDLEDLFRVQYDLIFKDEIPIAEILYYPGGGNSLVAQYWGLLPFSRGSVHIASSNPLTKPTINPNYFMLDWDNKLQIGIAKLIRRSYETYPLRNLVKVESSPGLKTIPQSASDVEWREWIVRNYRSNFHPVGTAAMMPREKGGVVSEQLIVYGTTNVRVVDASVLPFQVDGHLVSTLYAIAERAADFIKQTPDALIFTFLESFAIVYEQGWGFGILAQAWSVIPINTVYVIAYFTYFPWFRRDEAIRQAHGNDSLVPERRLKWLLFLTQLGPIGLSGFAWTSLGRAHNVRWIGSMIFSVCVGIANYAIYLSSVDCMVASYGVYSASATGGNAFALDLLAGISAMWATPMYSNIGNKYPTEYASTTLAGLSCLVVLPIYVFYWKGPQIRADSKFASTLAADRKANEGRRVSKVNAEPANRSSLSLHMSGFNTDWHHPLL</sequence>
<dbReference type="Proteomes" id="UP000054383">
    <property type="component" value="Unassembled WGS sequence"/>
</dbReference>
<dbReference type="AlphaFoldDB" id="A0A0U1LR18"/>
<keyword evidence="5" id="KW-0964">Secreted</keyword>
<dbReference type="Gene3D" id="3.30.560.10">
    <property type="entry name" value="Glucose Oxidase, domain 3"/>
    <property type="match status" value="1"/>
</dbReference>
<dbReference type="PANTHER" id="PTHR11552">
    <property type="entry name" value="GLUCOSE-METHANOL-CHOLINE GMC OXIDOREDUCTASE"/>
    <property type="match status" value="1"/>
</dbReference>
<comment type="subunit">
    <text evidence="4">Homodimer.</text>
</comment>
<dbReference type="STRING" id="28573.A0A0U1LR18"/>
<dbReference type="InterPro" id="IPR036259">
    <property type="entry name" value="MFS_trans_sf"/>
</dbReference>
<dbReference type="PANTHER" id="PTHR11552:SF201">
    <property type="entry name" value="GLUCOSE-METHANOL-CHOLINE OXIDOREDUCTASE N-TERMINAL DOMAIN-CONTAINING PROTEIN"/>
    <property type="match status" value="1"/>
</dbReference>
<dbReference type="OMA" id="LQDQMNN"/>
<evidence type="ECO:0000256" key="2">
    <source>
        <dbReference type="ARBA" id="ARBA00004191"/>
    </source>
</evidence>
<evidence type="ECO:0000256" key="11">
    <source>
        <dbReference type="SAM" id="Phobius"/>
    </source>
</evidence>
<evidence type="ECO:0000256" key="5">
    <source>
        <dbReference type="ARBA" id="ARBA00022512"/>
    </source>
</evidence>
<feature type="transmembrane region" description="Helical" evidence="11">
    <location>
        <begin position="717"/>
        <end position="738"/>
    </location>
</feature>
<dbReference type="Pfam" id="PF00732">
    <property type="entry name" value="GMC_oxred_N"/>
    <property type="match status" value="1"/>
</dbReference>
<feature type="transmembrane region" description="Helical" evidence="11">
    <location>
        <begin position="686"/>
        <end position="705"/>
    </location>
</feature>
<protein>
    <recommendedName>
        <fullName evidence="10">glucose oxidase</fullName>
        <ecNumber evidence="10">1.1.3.4</ecNumber>
    </recommendedName>
</protein>
<dbReference type="SUPFAM" id="SSF54373">
    <property type="entry name" value="FAD-linked reductases, C-terminal domain"/>
    <property type="match status" value="1"/>
</dbReference>